<comment type="caution">
    <text evidence="1">The sequence shown here is derived from an EMBL/GenBank/DDBJ whole genome shotgun (WGS) entry which is preliminary data.</text>
</comment>
<evidence type="ECO:0000313" key="2">
    <source>
        <dbReference type="Proteomes" id="UP000808349"/>
    </source>
</evidence>
<dbReference type="AlphaFoldDB" id="A0A9D7S9K5"/>
<gene>
    <name evidence="1" type="ORF">IPO85_07845</name>
</gene>
<organism evidence="1 2">
    <name type="scientific">Candidatus Defluviibacterium haderslevense</name>
    <dbReference type="NCBI Taxonomy" id="2981993"/>
    <lineage>
        <taxon>Bacteria</taxon>
        <taxon>Pseudomonadati</taxon>
        <taxon>Bacteroidota</taxon>
        <taxon>Saprospiria</taxon>
        <taxon>Saprospirales</taxon>
        <taxon>Saprospiraceae</taxon>
        <taxon>Candidatus Defluviibacterium</taxon>
    </lineage>
</organism>
<dbReference type="Pfam" id="PF13376">
    <property type="entry name" value="OmdA"/>
    <property type="match status" value="1"/>
</dbReference>
<protein>
    <submittedName>
        <fullName evidence="1">YdeI/OmpD-associated family protein</fullName>
    </submittedName>
</protein>
<dbReference type="Proteomes" id="UP000808349">
    <property type="component" value="Unassembled WGS sequence"/>
</dbReference>
<name>A0A9D7S9K5_9BACT</name>
<evidence type="ECO:0000313" key="1">
    <source>
        <dbReference type="EMBL" id="MBK9717411.1"/>
    </source>
</evidence>
<reference evidence="1 2" key="1">
    <citation type="submission" date="2020-10" db="EMBL/GenBank/DDBJ databases">
        <title>Connecting structure to function with the recovery of over 1000 high-quality activated sludge metagenome-assembled genomes encoding full-length rRNA genes using long-read sequencing.</title>
        <authorList>
            <person name="Singleton C.M."/>
            <person name="Petriglieri F."/>
            <person name="Kristensen J.M."/>
            <person name="Kirkegaard R.H."/>
            <person name="Michaelsen T.Y."/>
            <person name="Andersen M.H."/>
            <person name="Karst S.M."/>
            <person name="Dueholm M.S."/>
            <person name="Nielsen P.H."/>
            <person name="Albertsen M."/>
        </authorList>
    </citation>
    <scope>NUCLEOTIDE SEQUENCE [LARGE SCALE GENOMIC DNA]</scope>
    <source>
        <strain evidence="1">Ribe_18-Q3-R11-54_BAT3C.373</strain>
    </source>
</reference>
<dbReference type="EMBL" id="JADKFW010000004">
    <property type="protein sequence ID" value="MBK9717411.1"/>
    <property type="molecule type" value="Genomic_DNA"/>
</dbReference>
<proteinExistence type="predicted"/>
<accession>A0A9D7S9K5</accession>
<sequence length="193" mass="22870">MQKKEMETFYPTTRQEWRLWLLENHNQKQSIWLVHYNKKSNMPSVSWSDAVNEALCFGWIDSTRKSLENDMFIQFFTKRKPKSVWSKINKAKIERLKNEGLLMPSGHESIVIAQQNGSWNILDEVEELEISADLAKEFKAHKGSMEYFLSLSKSVKKSMLQWIKLAKRPETRQKRIVELVEHASRKIKPKQFI</sequence>